<keyword evidence="3" id="KW-1185">Reference proteome</keyword>
<evidence type="ECO:0000313" key="3">
    <source>
        <dbReference type="Proteomes" id="UP000585474"/>
    </source>
</evidence>
<proteinExistence type="predicted"/>
<dbReference type="InterPro" id="IPR043424">
    <property type="entry name" value="BLT-like"/>
</dbReference>
<name>A0A7J0DNZ9_9ERIC</name>
<organism evidence="2 3">
    <name type="scientific">Actinidia rufa</name>
    <dbReference type="NCBI Taxonomy" id="165716"/>
    <lineage>
        <taxon>Eukaryota</taxon>
        <taxon>Viridiplantae</taxon>
        <taxon>Streptophyta</taxon>
        <taxon>Embryophyta</taxon>
        <taxon>Tracheophyta</taxon>
        <taxon>Spermatophyta</taxon>
        <taxon>Magnoliopsida</taxon>
        <taxon>eudicotyledons</taxon>
        <taxon>Gunneridae</taxon>
        <taxon>Pentapetalae</taxon>
        <taxon>asterids</taxon>
        <taxon>Ericales</taxon>
        <taxon>Actinidiaceae</taxon>
        <taxon>Actinidia</taxon>
    </lineage>
</organism>
<gene>
    <name evidence="2" type="ORF">Acr_00g0062490</name>
</gene>
<dbReference type="AlphaFoldDB" id="A0A7J0DNZ9"/>
<comment type="caution">
    <text evidence="2">The sequence shown here is derived from an EMBL/GenBank/DDBJ whole genome shotgun (WGS) entry which is preliminary data.</text>
</comment>
<protein>
    <submittedName>
        <fullName evidence="2">Branchless trichome</fullName>
    </submittedName>
</protein>
<evidence type="ECO:0000256" key="1">
    <source>
        <dbReference type="SAM" id="Coils"/>
    </source>
</evidence>
<accession>A0A7J0DNZ9</accession>
<keyword evidence="1" id="KW-0175">Coiled coil</keyword>
<reference evidence="3" key="1">
    <citation type="submission" date="2019-07" db="EMBL/GenBank/DDBJ databases">
        <title>De Novo Assembly of kiwifruit Actinidia rufa.</title>
        <authorList>
            <person name="Sugita-Konishi S."/>
            <person name="Sato K."/>
            <person name="Mori E."/>
            <person name="Abe Y."/>
            <person name="Kisaki G."/>
            <person name="Hamano K."/>
            <person name="Suezawa K."/>
            <person name="Otani M."/>
            <person name="Fukuda T."/>
            <person name="Manabe T."/>
            <person name="Gomi K."/>
            <person name="Tabuchi M."/>
            <person name="Akimitsu K."/>
            <person name="Kataoka I."/>
        </authorList>
    </citation>
    <scope>NUCLEOTIDE SEQUENCE [LARGE SCALE GENOMIC DNA]</scope>
    <source>
        <strain evidence="3">cv. Fuchu</strain>
    </source>
</reference>
<dbReference type="OrthoDB" id="777875at2759"/>
<evidence type="ECO:0000313" key="2">
    <source>
        <dbReference type="EMBL" id="GFS39354.1"/>
    </source>
</evidence>
<dbReference type="PANTHER" id="PTHR31071:SF39">
    <property type="entry name" value="PROTEIN BRANCHLESS TRICHOME"/>
    <property type="match status" value="1"/>
</dbReference>
<dbReference type="EMBL" id="BJWL01000330">
    <property type="protein sequence ID" value="GFS39354.1"/>
    <property type="molecule type" value="Genomic_DNA"/>
</dbReference>
<sequence length="196" mass="22625">MDSELDIARTQIIELKAELEYERKARKKTESVNKKLARELSEEREGRGAFERACGELGREISAAKAEIGRMRREIEEERKMLRMAEIQTECSSTNSIPERKSKVKILPPILATPRNYSANHIFSVRCVSCEKSNCDVDNNDNIVNSLAIQRRQLPEPENPHIKRGSRGSLNFQKWFEPLDLEVGIWVQNWSVKRLS</sequence>
<feature type="coiled-coil region" evidence="1">
    <location>
        <begin position="61"/>
        <end position="88"/>
    </location>
</feature>
<dbReference type="PANTHER" id="PTHR31071">
    <property type="entry name" value="GB|AAF24581.1"/>
    <property type="match status" value="1"/>
</dbReference>
<dbReference type="Proteomes" id="UP000585474">
    <property type="component" value="Unassembled WGS sequence"/>
</dbReference>